<gene>
    <name evidence="2" type="ORF">SAMN05421850_10578</name>
</gene>
<dbReference type="OrthoDB" id="384721at2"/>
<dbReference type="PANTHER" id="PTHR46211:SF1">
    <property type="entry name" value="GLYCEROPHOSPHODIESTER PHOSPHODIESTERASE, CYTOPLASMIC"/>
    <property type="match status" value="1"/>
</dbReference>
<dbReference type="GO" id="GO:0006629">
    <property type="term" value="P:lipid metabolic process"/>
    <property type="evidence" value="ECO:0007669"/>
    <property type="project" value="InterPro"/>
</dbReference>
<dbReference type="PROSITE" id="PS51704">
    <property type="entry name" value="GP_PDE"/>
    <property type="match status" value="1"/>
</dbReference>
<dbReference type="Proteomes" id="UP000199340">
    <property type="component" value="Unassembled WGS sequence"/>
</dbReference>
<name>A0A1G8N5F2_9RHOB</name>
<protein>
    <submittedName>
        <fullName evidence="2">Glycerophosphoryl diester phosphodiesterase</fullName>
    </submittedName>
</protein>
<dbReference type="InterPro" id="IPR017946">
    <property type="entry name" value="PLC-like_Pdiesterase_TIM-brl"/>
</dbReference>
<dbReference type="InterPro" id="IPR030395">
    <property type="entry name" value="GP_PDE_dom"/>
</dbReference>
<dbReference type="SUPFAM" id="SSF51695">
    <property type="entry name" value="PLC-like phosphodiesterases"/>
    <property type="match status" value="1"/>
</dbReference>
<dbReference type="PANTHER" id="PTHR46211">
    <property type="entry name" value="GLYCEROPHOSPHORYL DIESTER PHOSPHODIESTERASE"/>
    <property type="match status" value="1"/>
</dbReference>
<keyword evidence="3" id="KW-1185">Reference proteome</keyword>
<organism evidence="2 3">
    <name type="scientific">Lutimaribacter saemankumensis</name>
    <dbReference type="NCBI Taxonomy" id="490829"/>
    <lineage>
        <taxon>Bacteria</taxon>
        <taxon>Pseudomonadati</taxon>
        <taxon>Pseudomonadota</taxon>
        <taxon>Alphaproteobacteria</taxon>
        <taxon>Rhodobacterales</taxon>
        <taxon>Roseobacteraceae</taxon>
        <taxon>Lutimaribacter</taxon>
    </lineage>
</organism>
<evidence type="ECO:0000259" key="1">
    <source>
        <dbReference type="PROSITE" id="PS51704"/>
    </source>
</evidence>
<dbReference type="Pfam" id="PF03009">
    <property type="entry name" value="GDPD"/>
    <property type="match status" value="1"/>
</dbReference>
<dbReference type="STRING" id="490829.SAMN05421850_10578"/>
<evidence type="ECO:0000313" key="2">
    <source>
        <dbReference type="EMBL" id="SDI75519.1"/>
    </source>
</evidence>
<dbReference type="GO" id="GO:0008081">
    <property type="term" value="F:phosphoric diester hydrolase activity"/>
    <property type="evidence" value="ECO:0007669"/>
    <property type="project" value="InterPro"/>
</dbReference>
<reference evidence="2 3" key="1">
    <citation type="submission" date="2016-10" db="EMBL/GenBank/DDBJ databases">
        <authorList>
            <person name="de Groot N.N."/>
        </authorList>
    </citation>
    <scope>NUCLEOTIDE SEQUENCE [LARGE SCALE GENOMIC DNA]</scope>
    <source>
        <strain evidence="2 3">DSM 28010</strain>
    </source>
</reference>
<dbReference type="Gene3D" id="3.20.20.190">
    <property type="entry name" value="Phosphatidylinositol (PI) phosphodiesterase"/>
    <property type="match status" value="1"/>
</dbReference>
<dbReference type="EMBL" id="FNEB01000005">
    <property type="protein sequence ID" value="SDI75519.1"/>
    <property type="molecule type" value="Genomic_DNA"/>
</dbReference>
<feature type="domain" description="GP-PDE" evidence="1">
    <location>
        <begin position="9"/>
        <end position="254"/>
    </location>
</feature>
<dbReference type="RefSeq" id="WP_090028710.1">
    <property type="nucleotide sequence ID" value="NZ_FNEB01000005.1"/>
</dbReference>
<proteinExistence type="predicted"/>
<sequence>MTLPDSFLTAPLAHRALHDLSQGRAENAPASIEAAIGAGYGIEIDIQISRDGRAMVFHDYRLDRLTDATGFIRDRDATELGRIRLSGTSDTIPTLAQVLEQVAGRAPLLIEIKDQDGTLGPAVGRLEQAVADDLAGYRGDVAVMSFNPNSVRVFGGMAPHVPRGLTTCDFARDDWPGVPGVRLKRLAGIPDFDAAGAVFISHDVTDLQNARVQQLKSRGVPVLCWTVRSAEQEKLARQVAQNITFEGYAAALPS</sequence>
<evidence type="ECO:0000313" key="3">
    <source>
        <dbReference type="Proteomes" id="UP000199340"/>
    </source>
</evidence>
<accession>A0A1G8N5F2</accession>
<dbReference type="AlphaFoldDB" id="A0A1G8N5F2"/>